<protein>
    <recommendedName>
        <fullName evidence="3">Retrovirus-related Pol polyprotein from transposon TNT 1-94</fullName>
    </recommendedName>
</protein>
<reference evidence="1 2" key="1">
    <citation type="submission" date="2024-01" db="EMBL/GenBank/DDBJ databases">
        <title>The complete chloroplast genome sequence of Lithospermum erythrorhizon: insights into the phylogenetic relationship among Boraginaceae species and the maternal lineages of purple gromwells.</title>
        <authorList>
            <person name="Okada T."/>
            <person name="Watanabe K."/>
        </authorList>
    </citation>
    <scope>NUCLEOTIDE SEQUENCE [LARGE SCALE GENOMIC DNA]</scope>
</reference>
<dbReference type="PANTHER" id="PTHR11439:SF487">
    <property type="entry name" value="RNA-DIRECTED DNA POLYMERASE"/>
    <property type="match status" value="1"/>
</dbReference>
<dbReference type="CDD" id="cd09272">
    <property type="entry name" value="RNase_HI_RT_Ty1"/>
    <property type="match status" value="1"/>
</dbReference>
<sequence length="118" mass="13437">MKDLGEAEYRSLTDVRCELKWLKGLLSDLGVSSGRPIPMYSDSQSALYLAHNHVFHERSKHIDVDCHFDRDSIAKGIIVASHVSTTSHLADFFTKPLGQQRFEFLLHKLDIYDIHAPT</sequence>
<comment type="caution">
    <text evidence="1">The sequence shown here is derived from an EMBL/GenBank/DDBJ whole genome shotgun (WGS) entry which is preliminary data.</text>
</comment>
<dbReference type="EMBL" id="BAABME010002128">
    <property type="protein sequence ID" value="GAA0153178.1"/>
    <property type="molecule type" value="Genomic_DNA"/>
</dbReference>
<evidence type="ECO:0000313" key="2">
    <source>
        <dbReference type="Proteomes" id="UP001454036"/>
    </source>
</evidence>
<dbReference type="AlphaFoldDB" id="A0AAV3PQ01"/>
<gene>
    <name evidence="1" type="ORF">LIER_11482</name>
</gene>
<organism evidence="1 2">
    <name type="scientific">Lithospermum erythrorhizon</name>
    <name type="common">Purple gromwell</name>
    <name type="synonym">Lithospermum officinale var. erythrorhizon</name>
    <dbReference type="NCBI Taxonomy" id="34254"/>
    <lineage>
        <taxon>Eukaryota</taxon>
        <taxon>Viridiplantae</taxon>
        <taxon>Streptophyta</taxon>
        <taxon>Embryophyta</taxon>
        <taxon>Tracheophyta</taxon>
        <taxon>Spermatophyta</taxon>
        <taxon>Magnoliopsida</taxon>
        <taxon>eudicotyledons</taxon>
        <taxon>Gunneridae</taxon>
        <taxon>Pentapetalae</taxon>
        <taxon>asterids</taxon>
        <taxon>lamiids</taxon>
        <taxon>Boraginales</taxon>
        <taxon>Boraginaceae</taxon>
        <taxon>Boraginoideae</taxon>
        <taxon>Lithospermeae</taxon>
        <taxon>Lithospermum</taxon>
    </lineage>
</organism>
<evidence type="ECO:0008006" key="3">
    <source>
        <dbReference type="Google" id="ProtNLM"/>
    </source>
</evidence>
<dbReference type="Proteomes" id="UP001454036">
    <property type="component" value="Unassembled WGS sequence"/>
</dbReference>
<proteinExistence type="predicted"/>
<accession>A0AAV3PQ01</accession>
<evidence type="ECO:0000313" key="1">
    <source>
        <dbReference type="EMBL" id="GAA0153178.1"/>
    </source>
</evidence>
<name>A0AAV3PQ01_LITER</name>
<keyword evidence="2" id="KW-1185">Reference proteome</keyword>
<dbReference type="PANTHER" id="PTHR11439">
    <property type="entry name" value="GAG-POL-RELATED RETROTRANSPOSON"/>
    <property type="match status" value="1"/>
</dbReference>